<evidence type="ECO:0000256" key="4">
    <source>
        <dbReference type="ARBA" id="ARBA00022553"/>
    </source>
</evidence>
<keyword evidence="7 8" id="KW-0472">Membrane</keyword>
<name>A0A1E4TQI2_PACTA</name>
<dbReference type="PANTHER" id="PTHR31806:SF1">
    <property type="entry name" value="PURINE-CYTOSINE PERMEASE FCY2-RELATED"/>
    <property type="match status" value="1"/>
</dbReference>
<feature type="transmembrane region" description="Helical" evidence="9">
    <location>
        <begin position="441"/>
        <end position="461"/>
    </location>
</feature>
<dbReference type="EMBL" id="KV454016">
    <property type="protein sequence ID" value="ODV94025.1"/>
    <property type="molecule type" value="Genomic_DNA"/>
</dbReference>
<evidence type="ECO:0000256" key="2">
    <source>
        <dbReference type="ARBA" id="ARBA00008974"/>
    </source>
</evidence>
<comment type="subcellular location">
    <subcellularLocation>
        <location evidence="1">Membrane</location>
        <topology evidence="1">Multi-pass membrane protein</topology>
    </subcellularLocation>
</comment>
<dbReference type="PIRSF" id="PIRSF002744">
    <property type="entry name" value="Pur-cyt_permease"/>
    <property type="match status" value="1"/>
</dbReference>
<dbReference type="FunFam" id="1.10.4160.10:FF:000002">
    <property type="entry name" value="Purine-cytosine permease fcyB"/>
    <property type="match status" value="1"/>
</dbReference>
<feature type="transmembrane region" description="Helical" evidence="9">
    <location>
        <begin position="372"/>
        <end position="394"/>
    </location>
</feature>
<dbReference type="InterPro" id="IPR001248">
    <property type="entry name" value="Pur-cyt_permease"/>
</dbReference>
<organism evidence="10 11">
    <name type="scientific">Pachysolen tannophilus NRRL Y-2460</name>
    <dbReference type="NCBI Taxonomy" id="669874"/>
    <lineage>
        <taxon>Eukaryota</taxon>
        <taxon>Fungi</taxon>
        <taxon>Dikarya</taxon>
        <taxon>Ascomycota</taxon>
        <taxon>Saccharomycotina</taxon>
        <taxon>Pichiomycetes</taxon>
        <taxon>Pachysolenaceae</taxon>
        <taxon>Pachysolen</taxon>
    </lineage>
</organism>
<evidence type="ECO:0000313" key="10">
    <source>
        <dbReference type="EMBL" id="ODV94025.1"/>
    </source>
</evidence>
<dbReference type="OrthoDB" id="2116389at2759"/>
<evidence type="ECO:0000256" key="8">
    <source>
        <dbReference type="PIRNR" id="PIRNR002744"/>
    </source>
</evidence>
<dbReference type="GO" id="GO:0000329">
    <property type="term" value="C:fungal-type vacuole membrane"/>
    <property type="evidence" value="ECO:0007669"/>
    <property type="project" value="TreeGrafter"/>
</dbReference>
<feature type="transmembrane region" description="Helical" evidence="9">
    <location>
        <begin position="481"/>
        <end position="500"/>
    </location>
</feature>
<feature type="transmembrane region" description="Helical" evidence="9">
    <location>
        <begin position="177"/>
        <end position="198"/>
    </location>
</feature>
<dbReference type="STRING" id="669874.A0A1E4TQI2"/>
<feature type="transmembrane region" description="Helical" evidence="9">
    <location>
        <begin position="400"/>
        <end position="421"/>
    </location>
</feature>
<dbReference type="Proteomes" id="UP000094236">
    <property type="component" value="Unassembled WGS sequence"/>
</dbReference>
<gene>
    <name evidence="10" type="ORF">PACTADRAFT_17767</name>
</gene>
<keyword evidence="11" id="KW-1185">Reference proteome</keyword>
<feature type="transmembrane region" description="Helical" evidence="9">
    <location>
        <begin position="203"/>
        <end position="222"/>
    </location>
</feature>
<dbReference type="InterPro" id="IPR026030">
    <property type="entry name" value="Pur-cyt_permease_Fcy2/21/22"/>
</dbReference>
<keyword evidence="3 8" id="KW-0813">Transport</keyword>
<evidence type="ECO:0000256" key="5">
    <source>
        <dbReference type="ARBA" id="ARBA00022692"/>
    </source>
</evidence>
<dbReference type="GO" id="GO:0015856">
    <property type="term" value="P:cytosine transport"/>
    <property type="evidence" value="ECO:0007669"/>
    <property type="project" value="UniProtKB-ARBA"/>
</dbReference>
<dbReference type="Gene3D" id="1.10.4160.10">
    <property type="entry name" value="Hydantoin permease"/>
    <property type="match status" value="1"/>
</dbReference>
<dbReference type="Pfam" id="PF02133">
    <property type="entry name" value="Transp_cyt_pur"/>
    <property type="match status" value="1"/>
</dbReference>
<evidence type="ECO:0000256" key="6">
    <source>
        <dbReference type="ARBA" id="ARBA00022989"/>
    </source>
</evidence>
<feature type="transmembrane region" description="Helical" evidence="9">
    <location>
        <begin position="67"/>
        <end position="87"/>
    </location>
</feature>
<keyword evidence="4" id="KW-0597">Phosphoprotein</keyword>
<evidence type="ECO:0000256" key="9">
    <source>
        <dbReference type="SAM" id="Phobius"/>
    </source>
</evidence>
<dbReference type="PANTHER" id="PTHR31806">
    <property type="entry name" value="PURINE-CYTOSINE PERMEASE FCY2-RELATED"/>
    <property type="match status" value="1"/>
</dbReference>
<reference evidence="11" key="1">
    <citation type="submission" date="2016-05" db="EMBL/GenBank/DDBJ databases">
        <title>Comparative genomics of biotechnologically important yeasts.</title>
        <authorList>
            <consortium name="DOE Joint Genome Institute"/>
            <person name="Riley R."/>
            <person name="Haridas S."/>
            <person name="Wolfe K.H."/>
            <person name="Lopes M.R."/>
            <person name="Hittinger C.T."/>
            <person name="Goker M."/>
            <person name="Salamov A."/>
            <person name="Wisecaver J."/>
            <person name="Long T.M."/>
            <person name="Aerts A.L."/>
            <person name="Barry K."/>
            <person name="Choi C."/>
            <person name="Clum A."/>
            <person name="Coughlan A.Y."/>
            <person name="Deshpande S."/>
            <person name="Douglass A.P."/>
            <person name="Hanson S.J."/>
            <person name="Klenk H.-P."/>
            <person name="Labutti K."/>
            <person name="Lapidus A."/>
            <person name="Lindquist E."/>
            <person name="Lipzen A."/>
            <person name="Meier-Kolthoff J.P."/>
            <person name="Ohm R.A."/>
            <person name="Otillar R.P."/>
            <person name="Pangilinan J."/>
            <person name="Peng Y."/>
            <person name="Rokas A."/>
            <person name="Rosa C.A."/>
            <person name="Scheuner C."/>
            <person name="Sibirny A.A."/>
            <person name="Slot J.C."/>
            <person name="Stielow J.B."/>
            <person name="Sun H."/>
            <person name="Kurtzman C.P."/>
            <person name="Blackwell M."/>
            <person name="Grigoriev I.V."/>
            <person name="Jeffries T.W."/>
        </authorList>
    </citation>
    <scope>NUCLEOTIDE SEQUENCE [LARGE SCALE GENOMIC DNA]</scope>
    <source>
        <strain evidence="11">NRRL Y-2460</strain>
    </source>
</reference>
<proteinExistence type="inferred from homology"/>
<feature type="transmembrane region" description="Helical" evidence="9">
    <location>
        <begin position="275"/>
        <end position="302"/>
    </location>
</feature>
<evidence type="ECO:0000313" key="11">
    <source>
        <dbReference type="Proteomes" id="UP000094236"/>
    </source>
</evidence>
<evidence type="ECO:0000256" key="3">
    <source>
        <dbReference type="ARBA" id="ARBA00022448"/>
    </source>
</evidence>
<comment type="similarity">
    <text evidence="2 8">Belongs to the purine-cytosine permease (2.A.39) family.</text>
</comment>
<feature type="transmembrane region" description="Helical" evidence="9">
    <location>
        <begin position="93"/>
        <end position="113"/>
    </location>
</feature>
<feature type="transmembrane region" description="Helical" evidence="9">
    <location>
        <begin position="332"/>
        <end position="351"/>
    </location>
</feature>
<dbReference type="GO" id="GO:0005886">
    <property type="term" value="C:plasma membrane"/>
    <property type="evidence" value="ECO:0007669"/>
    <property type="project" value="TreeGrafter"/>
</dbReference>
<keyword evidence="5 9" id="KW-0812">Transmembrane</keyword>
<accession>A0A1E4TQI2</accession>
<evidence type="ECO:0000256" key="1">
    <source>
        <dbReference type="ARBA" id="ARBA00004141"/>
    </source>
</evidence>
<feature type="transmembrane region" description="Helical" evidence="9">
    <location>
        <begin position="134"/>
        <end position="157"/>
    </location>
</feature>
<evidence type="ECO:0008006" key="12">
    <source>
        <dbReference type="Google" id="ProtNLM"/>
    </source>
</evidence>
<keyword evidence="6 9" id="KW-1133">Transmembrane helix</keyword>
<protein>
    <recommendedName>
        <fullName evidence="12">Purine-cytosine permease</fullName>
    </recommendedName>
</protein>
<dbReference type="GO" id="GO:0015205">
    <property type="term" value="F:nucleobase transmembrane transporter activity"/>
    <property type="evidence" value="ECO:0007669"/>
    <property type="project" value="TreeGrafter"/>
</dbReference>
<dbReference type="AlphaFoldDB" id="A0A1E4TQI2"/>
<sequence length="514" mass="56243">MTDIEKQVVLQSVASLTNGDVEEYSESSIKKRKQSVVEKVLYQSGAEETGVQRIEEHQRTDQKEHSIAFVFSSINMIYLGFSIGMSGPATFGLAFWDSVLVIIFFNAIGVLPVGLMSTFGPEFGLRQMVLSRYWVGYQGVKIFASINAVICIGWEILNNVAGAGLLHTLGNGALPPWAAILIMSACSTVISLLGYDFIHKFEAYSWVPVFIISFVLIARITMSGSFSTGTMATGRAEAGMVLTYGADIFGNAAGWTLYGCDYSVYMKKTSSKHKIFWYVTSGTIFSLVFTQIIGVAAAVCMYNNTDYAYYYETQSAAGLTFAILVHKSLHGFGGFCVVLLALSLTSANVACSYSSSLSAQAVWPKFKLVPRLLWTLAANGIALGVSIPCFYKFSDFMENFMGLISYFVAIYLGIFLSEHFIYKRQTGYEAHEYENKAKLPVGYAAIFAFACGVGGATVGMNETYWTGPIAKDISSVYPGDVAFPISLAMSFIGHLASYLVHYEGLPTDVDNRLR</sequence>
<evidence type="ECO:0000256" key="7">
    <source>
        <dbReference type="ARBA" id="ARBA00023136"/>
    </source>
</evidence>